<dbReference type="SMART" id="SM00829">
    <property type="entry name" value="PKS_ER"/>
    <property type="match status" value="1"/>
</dbReference>
<evidence type="ECO:0000313" key="3">
    <source>
        <dbReference type="Proteomes" id="UP000613193"/>
    </source>
</evidence>
<dbReference type="EMBL" id="JAEHFW010000003">
    <property type="protein sequence ID" value="MBK0380566.1"/>
    <property type="molecule type" value="Genomic_DNA"/>
</dbReference>
<dbReference type="Pfam" id="PF00107">
    <property type="entry name" value="ADH_zinc_N"/>
    <property type="match status" value="1"/>
</dbReference>
<sequence length="323" mass="34226">MKAAVMYQKGGLPRYVDFAEPAVKGDDQVLVTVKAVAIKHLDKGRAAGNHYSSEAQPIDGKVIGGDAVCLLNNGTRVYGIGISGTLAEKATIYKSRIVKIPDGLDDATAAALPNAVTGAAMALKFKAEIKPDDVVLINGATGFTGRVAVQLAKYYGAKKVVVTGRNPRSLNYLLSIGADEVVSILQDDESFKSQLSAINAATPIDVVIDYLWGHTAEMILACLKGNGSFTNRVRYVSVGSMAGDIIQLSAANLRSVDLQITGSGLGAWSKQQVGQLFSNILPEAFELAVKGKLKVKVVEVKLADIAELWNLDVPDGKRLVVTI</sequence>
<dbReference type="InterPro" id="IPR011032">
    <property type="entry name" value="GroES-like_sf"/>
</dbReference>
<name>A0A934PW17_9SPHI</name>
<organism evidence="2 3">
    <name type="scientific">Mucilaginibacter segetis</name>
    <dbReference type="NCBI Taxonomy" id="2793071"/>
    <lineage>
        <taxon>Bacteria</taxon>
        <taxon>Pseudomonadati</taxon>
        <taxon>Bacteroidota</taxon>
        <taxon>Sphingobacteriia</taxon>
        <taxon>Sphingobacteriales</taxon>
        <taxon>Sphingobacteriaceae</taxon>
        <taxon>Mucilaginibacter</taxon>
    </lineage>
</organism>
<dbReference type="PANTHER" id="PTHR43677:SF11">
    <property type="entry name" value="ZINC-CONTAINING ALCOHOL DEHYDROGENASE"/>
    <property type="match status" value="1"/>
</dbReference>
<comment type="caution">
    <text evidence="2">The sequence shown here is derived from an EMBL/GenBank/DDBJ whole genome shotgun (WGS) entry which is preliminary data.</text>
</comment>
<evidence type="ECO:0000313" key="2">
    <source>
        <dbReference type="EMBL" id="MBK0380566.1"/>
    </source>
</evidence>
<dbReference type="SUPFAM" id="SSF50129">
    <property type="entry name" value="GroES-like"/>
    <property type="match status" value="1"/>
</dbReference>
<dbReference type="InterPro" id="IPR013149">
    <property type="entry name" value="ADH-like_C"/>
</dbReference>
<dbReference type="SUPFAM" id="SSF51735">
    <property type="entry name" value="NAD(P)-binding Rossmann-fold domains"/>
    <property type="match status" value="1"/>
</dbReference>
<evidence type="ECO:0000259" key="1">
    <source>
        <dbReference type="SMART" id="SM00829"/>
    </source>
</evidence>
<dbReference type="InterPro" id="IPR020843">
    <property type="entry name" value="ER"/>
</dbReference>
<feature type="domain" description="Enoyl reductase (ER)" evidence="1">
    <location>
        <begin position="11"/>
        <end position="299"/>
    </location>
</feature>
<protein>
    <submittedName>
        <fullName evidence="2">Zinc-binding alcohol dehydrogenase family protein</fullName>
    </submittedName>
</protein>
<proteinExistence type="predicted"/>
<dbReference type="Gene3D" id="3.90.180.10">
    <property type="entry name" value="Medium-chain alcohol dehydrogenases, catalytic domain"/>
    <property type="match status" value="1"/>
</dbReference>
<gene>
    <name evidence="2" type="ORF">I5M19_14670</name>
</gene>
<keyword evidence="3" id="KW-1185">Reference proteome</keyword>
<dbReference type="RefSeq" id="WP_200067113.1">
    <property type="nucleotide sequence ID" value="NZ_JAEHFW010000003.1"/>
</dbReference>
<dbReference type="GO" id="GO:0016491">
    <property type="term" value="F:oxidoreductase activity"/>
    <property type="evidence" value="ECO:0007669"/>
    <property type="project" value="InterPro"/>
</dbReference>
<dbReference type="PANTHER" id="PTHR43677">
    <property type="entry name" value="SHORT-CHAIN DEHYDROGENASE/REDUCTASE"/>
    <property type="match status" value="1"/>
</dbReference>
<dbReference type="InterPro" id="IPR051397">
    <property type="entry name" value="Zn-ADH-like_protein"/>
</dbReference>
<dbReference type="AlphaFoldDB" id="A0A934PW17"/>
<dbReference type="Proteomes" id="UP000613193">
    <property type="component" value="Unassembled WGS sequence"/>
</dbReference>
<reference evidence="2" key="1">
    <citation type="submission" date="2020-12" db="EMBL/GenBank/DDBJ databases">
        <title>Bacterial novel species Mucilaginibacter sp. SD-g isolated from soil.</title>
        <authorList>
            <person name="Jung H.-Y."/>
        </authorList>
    </citation>
    <scope>NUCLEOTIDE SEQUENCE</scope>
    <source>
        <strain evidence="2">SD-g</strain>
    </source>
</reference>
<dbReference type="Gene3D" id="3.40.50.720">
    <property type="entry name" value="NAD(P)-binding Rossmann-like Domain"/>
    <property type="match status" value="1"/>
</dbReference>
<accession>A0A934PW17</accession>
<dbReference type="InterPro" id="IPR036291">
    <property type="entry name" value="NAD(P)-bd_dom_sf"/>
</dbReference>